<dbReference type="GO" id="GO:0006598">
    <property type="term" value="P:polyamine catabolic process"/>
    <property type="evidence" value="ECO:0007669"/>
    <property type="project" value="TreeGrafter"/>
</dbReference>
<accession>A0A1L3ZP84</accession>
<dbReference type="CDD" id="cd01745">
    <property type="entry name" value="GATase1_2"/>
    <property type="match status" value="1"/>
</dbReference>
<proteinExistence type="predicted"/>
<dbReference type="InterPro" id="IPR044668">
    <property type="entry name" value="PuuD-like"/>
</dbReference>
<organism evidence="1 2">
    <name type="scientific">Rhizobium leguminosarum</name>
    <dbReference type="NCBI Taxonomy" id="384"/>
    <lineage>
        <taxon>Bacteria</taxon>
        <taxon>Pseudomonadati</taxon>
        <taxon>Pseudomonadota</taxon>
        <taxon>Alphaproteobacteria</taxon>
        <taxon>Hyphomicrobiales</taxon>
        <taxon>Rhizobiaceae</taxon>
        <taxon>Rhizobium/Agrobacterium group</taxon>
        <taxon>Rhizobium</taxon>
    </lineage>
</organism>
<dbReference type="Gene3D" id="3.40.50.880">
    <property type="match status" value="1"/>
</dbReference>
<dbReference type="Proteomes" id="UP000183050">
    <property type="component" value="Plasmid unnamed6"/>
</dbReference>
<gene>
    <name evidence="1" type="ORF">BMW22_39325</name>
</gene>
<evidence type="ECO:0000313" key="1">
    <source>
        <dbReference type="EMBL" id="API57428.1"/>
    </source>
</evidence>
<geneLocation type="plasmid" evidence="1 2">
    <name>unnamed6</name>
</geneLocation>
<dbReference type="PANTHER" id="PTHR43235">
    <property type="entry name" value="GLUTAMINE AMIDOTRANSFERASE PB2B2.05-RELATED"/>
    <property type="match status" value="1"/>
</dbReference>
<dbReference type="Pfam" id="PF07722">
    <property type="entry name" value="Peptidase_C26"/>
    <property type="match status" value="1"/>
</dbReference>
<keyword evidence="1" id="KW-0614">Plasmid</keyword>
<dbReference type="SUPFAM" id="SSF52317">
    <property type="entry name" value="Class I glutamine amidotransferase-like"/>
    <property type="match status" value="1"/>
</dbReference>
<dbReference type="GO" id="GO:0033969">
    <property type="term" value="F:gamma-glutamyl-gamma-aminobutyrate hydrolase activity"/>
    <property type="evidence" value="ECO:0007669"/>
    <property type="project" value="TreeGrafter"/>
</dbReference>
<dbReference type="EMBL" id="CP018234">
    <property type="protein sequence ID" value="API57428.1"/>
    <property type="molecule type" value="Genomic_DNA"/>
</dbReference>
<evidence type="ECO:0000313" key="2">
    <source>
        <dbReference type="Proteomes" id="UP000183050"/>
    </source>
</evidence>
<sequence length="276" mass="31129">MPTVGITANRIIDDNVHRDWIRRRYIDALVGYADVEVVVLPTLARGHNSDEFALARLDGLVLTGDESNVDSCVLRNGSEPADVTDFVFAQRDRYRDRLSGASIATALSLGMPILAICRGLQELNVYFDGTLYDNLRTIPSNIRHEEDLRLERDRQYDPVHRLNLWRDGVLHRLADRTEVWVNSLHGQGIDRLGNNLVIEGVADDGLIEAIRIKDSPTFQIGVQWHPEWHIATDTFSQSLFSSFGESCRSYGKRSCRGRACPALSVPRRSDTLLDTE</sequence>
<dbReference type="PROSITE" id="PS51273">
    <property type="entry name" value="GATASE_TYPE_1"/>
    <property type="match status" value="1"/>
</dbReference>
<dbReference type="PANTHER" id="PTHR43235:SF1">
    <property type="entry name" value="GLUTAMINE AMIDOTRANSFERASE PB2B2.05-RELATED"/>
    <property type="match status" value="1"/>
</dbReference>
<name>A0A1L3ZP84_RHILE</name>
<reference evidence="1 2" key="1">
    <citation type="submission" date="2016-11" db="EMBL/GenBank/DDBJ databases">
        <title>Rhizobium leguminosarum bv. viciae strain Vaf12 isolated from Vavilovia formosa root nodules from Russia, Dagestan.</title>
        <authorList>
            <person name="Kimeklis A."/>
        </authorList>
    </citation>
    <scope>NUCLEOTIDE SEQUENCE [LARGE SCALE GENOMIC DNA]</scope>
    <source>
        <strain evidence="1 2">Vaf-108</strain>
        <plasmid evidence="2">Plasmid unnamed6</plasmid>
    </source>
</reference>
<dbReference type="GO" id="GO:0005829">
    <property type="term" value="C:cytosol"/>
    <property type="evidence" value="ECO:0007669"/>
    <property type="project" value="TreeGrafter"/>
</dbReference>
<dbReference type="AlphaFoldDB" id="A0A1L3ZP84"/>
<protein>
    <submittedName>
        <fullName evidence="1">Uncharacterized protein</fullName>
    </submittedName>
</protein>
<dbReference type="RefSeq" id="WP_072642591.1">
    <property type="nucleotide sequence ID" value="NZ_CP018234.1"/>
</dbReference>
<dbReference type="InterPro" id="IPR029062">
    <property type="entry name" value="Class_I_gatase-like"/>
</dbReference>
<dbReference type="InterPro" id="IPR011697">
    <property type="entry name" value="Peptidase_C26"/>
</dbReference>